<gene>
    <name evidence="1" type="ORF">Pbs1_21020</name>
</gene>
<accession>A0AB33KZ23</accession>
<dbReference type="EMBL" id="AP035888">
    <property type="protein sequence ID" value="BFP68759.1"/>
    <property type="molecule type" value="Genomic_DNA"/>
</dbReference>
<dbReference type="AlphaFoldDB" id="A0AB33KZ23"/>
<sequence length="154" mass="18295">MKFKKEVQELFKKAGWYEGRNVREVFDKVSRFNEYPEFLKEFLYEYGDLKVETDTEFAKGILDFTVVSSGFYEIEESLDNPRYYGNIITFPLADYHLDSASLECDSEGRVYMVGDFPTLMSEDFKTGVEKVIMEDYSDTKEWHPDVKEWKEEPY</sequence>
<evidence type="ECO:0008006" key="2">
    <source>
        <dbReference type="Google" id="ProtNLM"/>
    </source>
</evidence>
<organism evidence="1">
    <name type="scientific">Tenacibaculum sp. Pbs-1</name>
    <dbReference type="NCBI Taxonomy" id="3238748"/>
    <lineage>
        <taxon>Bacteria</taxon>
        <taxon>Pseudomonadati</taxon>
        <taxon>Bacteroidota</taxon>
        <taxon>Flavobacteriia</taxon>
        <taxon>Flavobacteriales</taxon>
        <taxon>Flavobacteriaceae</taxon>
        <taxon>Tenacibaculum</taxon>
    </lineage>
</organism>
<protein>
    <recommendedName>
        <fullName evidence="2">SUKH-3 immunity protein</fullName>
    </recommendedName>
</protein>
<dbReference type="Pfam" id="PF14433">
    <property type="entry name" value="SUKH-3"/>
    <property type="match status" value="1"/>
</dbReference>
<evidence type="ECO:0000313" key="1">
    <source>
        <dbReference type="EMBL" id="BFP68759.1"/>
    </source>
</evidence>
<name>A0AB33KZ23_9FLAO</name>
<proteinExistence type="predicted"/>
<reference evidence="1" key="1">
    <citation type="submission" date="2024-08" db="EMBL/GenBank/DDBJ databases">
        <title>Whole genome sequence of Tenacibaculum sp. strain pbs-1 associated with black-spot shell disease in Akoya pearl oysters.</title>
        <authorList>
            <person name="Sakatoku A."/>
            <person name="Suzuki T."/>
            <person name="Hatano K."/>
            <person name="Seki M."/>
            <person name="Tanaka D."/>
            <person name="Nakamura S."/>
            <person name="Suzuki N."/>
            <person name="Isshiki T."/>
        </authorList>
    </citation>
    <scope>NUCLEOTIDE SEQUENCE</scope>
    <source>
        <strain evidence="1">Pbs-1</strain>
    </source>
</reference>
<dbReference type="InterPro" id="IPR025850">
    <property type="entry name" value="SUKH-3"/>
</dbReference>